<evidence type="ECO:0000313" key="3">
    <source>
        <dbReference type="EMBL" id="MDU0259864.1"/>
    </source>
</evidence>
<comment type="caution">
    <text evidence="3">The sequence shown here is derived from an EMBL/GenBank/DDBJ whole genome shotgun (WGS) entry which is preliminary data.</text>
</comment>
<dbReference type="Proteomes" id="UP001181347">
    <property type="component" value="Unassembled WGS sequence"/>
</dbReference>
<keyword evidence="4" id="KW-1185">Reference proteome</keyword>
<accession>A0AAE4LKZ4</accession>
<sequence length="90" mass="10137">MMRSKNPNGPWEKWNGSSWGGNNPMPIVTYTGTPKKFGVGEPSMVVLDNTVYINYSWNDKEVSTRLATVLTDDPHWPAHLNQRGTVIYKG</sequence>
<dbReference type="EMBL" id="VVND01000042">
    <property type="protein sequence ID" value="KAA3157615.1"/>
    <property type="molecule type" value="Genomic_DNA"/>
</dbReference>
<protein>
    <submittedName>
        <fullName evidence="3">Uncharacterized protein</fullName>
    </submittedName>
</protein>
<evidence type="ECO:0000256" key="1">
    <source>
        <dbReference type="SAM" id="MobiDB-lite"/>
    </source>
</evidence>
<dbReference type="Gene3D" id="2.115.10.20">
    <property type="entry name" value="Glycosyl hydrolase domain, family 43"/>
    <property type="match status" value="1"/>
</dbReference>
<name>A0AAE4LKZ4_9BACT</name>
<dbReference type="RefSeq" id="WP_130064041.1">
    <property type="nucleotide sequence ID" value="NZ_BAAFKU010000001.1"/>
</dbReference>
<dbReference type="AlphaFoldDB" id="A0AAE4LKZ4"/>
<dbReference type="Proteomes" id="UP000324870">
    <property type="component" value="Unassembled WGS sequence"/>
</dbReference>
<evidence type="ECO:0000313" key="4">
    <source>
        <dbReference type="Proteomes" id="UP000324870"/>
    </source>
</evidence>
<reference evidence="3" key="2">
    <citation type="submission" date="2023-10" db="EMBL/GenBank/DDBJ databases">
        <title>Genome Sequence of the Bacteria from From Gut Wall in Crohn's Disease.</title>
        <authorList>
            <person name="Rodriguez-Palacios A."/>
        </authorList>
    </citation>
    <scope>NUCLEOTIDE SEQUENCE</scope>
    <source>
        <strain evidence="3">CavFT-hAR58</strain>
    </source>
</reference>
<evidence type="ECO:0000313" key="2">
    <source>
        <dbReference type="EMBL" id="KAA3157615.1"/>
    </source>
</evidence>
<dbReference type="InterPro" id="IPR023296">
    <property type="entry name" value="Glyco_hydro_beta-prop_sf"/>
</dbReference>
<organism evidence="3 5">
    <name type="scientific">Alistipes finegoldii</name>
    <dbReference type="NCBI Taxonomy" id="214856"/>
    <lineage>
        <taxon>Bacteria</taxon>
        <taxon>Pseudomonadati</taxon>
        <taxon>Bacteroidota</taxon>
        <taxon>Bacteroidia</taxon>
        <taxon>Bacteroidales</taxon>
        <taxon>Rikenellaceae</taxon>
        <taxon>Alistipes</taxon>
    </lineage>
</organism>
<evidence type="ECO:0000313" key="5">
    <source>
        <dbReference type="Proteomes" id="UP001181347"/>
    </source>
</evidence>
<feature type="region of interest" description="Disordered" evidence="1">
    <location>
        <begin position="1"/>
        <end position="22"/>
    </location>
</feature>
<reference evidence="2 4" key="1">
    <citation type="journal article" date="2019" name="Nat. Med.">
        <title>A library of human gut bacterial isolates paired with longitudinal multiomics data enables mechanistic microbiome research.</title>
        <authorList>
            <person name="Poyet M."/>
            <person name="Groussin M."/>
            <person name="Gibbons S.M."/>
            <person name="Avila-Pacheco J."/>
            <person name="Jiang X."/>
            <person name="Kearney S.M."/>
            <person name="Perrotta A.R."/>
            <person name="Berdy B."/>
            <person name="Zhao S."/>
            <person name="Lieberman T.D."/>
            <person name="Swanson P.K."/>
            <person name="Smith M."/>
            <person name="Roesemann S."/>
            <person name="Alexander J.E."/>
            <person name="Rich S.A."/>
            <person name="Livny J."/>
            <person name="Vlamakis H."/>
            <person name="Clish C."/>
            <person name="Bullock K."/>
            <person name="Deik A."/>
            <person name="Scott J."/>
            <person name="Pierce K.A."/>
            <person name="Xavier R.J."/>
            <person name="Alm E.J."/>
        </authorList>
    </citation>
    <scope>NUCLEOTIDE SEQUENCE [LARGE SCALE GENOMIC DNA]</scope>
    <source>
        <strain evidence="2 4">BIOML-A1</strain>
    </source>
</reference>
<proteinExistence type="predicted"/>
<gene>
    <name evidence="2" type="ORF">F2A26_14295</name>
    <name evidence="3" type="ORF">RVH17_07025</name>
</gene>
<dbReference type="EMBL" id="JAWDES010000005">
    <property type="protein sequence ID" value="MDU0259864.1"/>
    <property type="molecule type" value="Genomic_DNA"/>
</dbReference>